<dbReference type="EMBL" id="CM045763">
    <property type="protein sequence ID" value="KAI8023540.1"/>
    <property type="molecule type" value="Genomic_DNA"/>
</dbReference>
<comment type="caution">
    <text evidence="1">The sequence shown here is derived from an EMBL/GenBank/DDBJ whole genome shotgun (WGS) entry which is preliminary data.</text>
</comment>
<gene>
    <name evidence="1" type="ORF">LOK49_LG03G00826</name>
</gene>
<proteinExistence type="predicted"/>
<evidence type="ECO:0000313" key="1">
    <source>
        <dbReference type="EMBL" id="KAI8023540.1"/>
    </source>
</evidence>
<reference evidence="1 2" key="1">
    <citation type="journal article" date="2022" name="Plant J.">
        <title>Chromosome-level genome of Camellia lanceoleosa provides a valuable resource for understanding genome evolution and self-incompatibility.</title>
        <authorList>
            <person name="Gong W."/>
            <person name="Xiao S."/>
            <person name="Wang L."/>
            <person name="Liao Z."/>
            <person name="Chang Y."/>
            <person name="Mo W."/>
            <person name="Hu G."/>
            <person name="Li W."/>
            <person name="Zhao G."/>
            <person name="Zhu H."/>
            <person name="Hu X."/>
            <person name="Ji K."/>
            <person name="Xiang X."/>
            <person name="Song Q."/>
            <person name="Yuan D."/>
            <person name="Jin S."/>
            <person name="Zhang L."/>
        </authorList>
    </citation>
    <scope>NUCLEOTIDE SEQUENCE [LARGE SCALE GENOMIC DNA]</scope>
    <source>
        <strain evidence="1">SQ_2022a</strain>
    </source>
</reference>
<protein>
    <submittedName>
        <fullName evidence="1">F-box/LRR-repeat protein</fullName>
    </submittedName>
</protein>
<sequence>MLRRGDGSTRRRNYEFLLTDDDDDDDVPLSIRPKKTCRKRTPIDRISMLPDSLLTHILSFLPIEDAIKTDVLSKRWQYLWTTLPSLLFRLPYPDSVDTIREFVTFVDKTLVLCSSSKIKKFVVDFKYDSRFSSNVNLWTRFATRNAAEELHLKFHTADNYLDEDVRFVLPQLLFTNSSFTELRFSLCTVMPKGVVCWKLLKKLSIGYVKLNDGVIGKILAGSPVLENLELYYFYGITRLHVVNASLKKLILREFWEEEVYMDEEGDEPYSVLEILAPNLPSLEILGCFGRTNCWLADVSSLVDATLNCDFTIDDEDLDDDFEWHQNISRRLLQSLVHVKNLTLGTWLLQALSILEMEGWRSPLSKCECLTLDTDIKESVLPGIANILESSSHLETLVITMSPSKNNITYFSDVRPRLFNFNGEHYWTSQKKTFNCLMMHLKIVKCAGLRWCYRGCLFSFVQFLLKNARVLQKMVIKVDCLLHKELFQVAQKFLSFPRSSPNAVIMFN</sequence>
<dbReference type="Proteomes" id="UP001060215">
    <property type="component" value="Chromosome 6"/>
</dbReference>
<name>A0ACC0IDR2_9ERIC</name>
<organism evidence="1 2">
    <name type="scientific">Camellia lanceoleosa</name>
    <dbReference type="NCBI Taxonomy" id="1840588"/>
    <lineage>
        <taxon>Eukaryota</taxon>
        <taxon>Viridiplantae</taxon>
        <taxon>Streptophyta</taxon>
        <taxon>Embryophyta</taxon>
        <taxon>Tracheophyta</taxon>
        <taxon>Spermatophyta</taxon>
        <taxon>Magnoliopsida</taxon>
        <taxon>eudicotyledons</taxon>
        <taxon>Gunneridae</taxon>
        <taxon>Pentapetalae</taxon>
        <taxon>asterids</taxon>
        <taxon>Ericales</taxon>
        <taxon>Theaceae</taxon>
        <taxon>Camellia</taxon>
    </lineage>
</organism>
<keyword evidence="2" id="KW-1185">Reference proteome</keyword>
<evidence type="ECO:0000313" key="2">
    <source>
        <dbReference type="Proteomes" id="UP001060215"/>
    </source>
</evidence>
<accession>A0ACC0IDR2</accession>